<evidence type="ECO:0000256" key="2">
    <source>
        <dbReference type="ARBA" id="ARBA00023015"/>
    </source>
</evidence>
<evidence type="ECO:0000313" key="8">
    <source>
        <dbReference type="Proteomes" id="UP001500630"/>
    </source>
</evidence>
<gene>
    <name evidence="7" type="primary">afsR_1</name>
    <name evidence="7" type="ORF">GCM10022419_013310</name>
</gene>
<organism evidence="7 8">
    <name type="scientific">Nonomuraea rosea</name>
    <dbReference type="NCBI Taxonomy" id="638574"/>
    <lineage>
        <taxon>Bacteria</taxon>
        <taxon>Bacillati</taxon>
        <taxon>Actinomycetota</taxon>
        <taxon>Actinomycetes</taxon>
        <taxon>Streptosporangiales</taxon>
        <taxon>Streptosporangiaceae</taxon>
        <taxon>Nonomuraea</taxon>
    </lineage>
</organism>
<dbReference type="SMART" id="SM01043">
    <property type="entry name" value="BTAD"/>
    <property type="match status" value="1"/>
</dbReference>
<evidence type="ECO:0000313" key="7">
    <source>
        <dbReference type="EMBL" id="GAA3535114.1"/>
    </source>
</evidence>
<dbReference type="InterPro" id="IPR036388">
    <property type="entry name" value="WH-like_DNA-bd_sf"/>
</dbReference>
<comment type="similarity">
    <text evidence="1">Belongs to the AfsR/DnrI/RedD regulatory family.</text>
</comment>
<dbReference type="SUPFAM" id="SSF48452">
    <property type="entry name" value="TPR-like"/>
    <property type="match status" value="2"/>
</dbReference>
<evidence type="ECO:0000256" key="1">
    <source>
        <dbReference type="ARBA" id="ARBA00005820"/>
    </source>
</evidence>
<dbReference type="Pfam" id="PF00486">
    <property type="entry name" value="Trans_reg_C"/>
    <property type="match status" value="1"/>
</dbReference>
<dbReference type="SMART" id="SM00862">
    <property type="entry name" value="Trans_reg_C"/>
    <property type="match status" value="1"/>
</dbReference>
<dbReference type="PANTHER" id="PTHR35807">
    <property type="entry name" value="TRANSCRIPTIONAL REGULATOR REDD-RELATED"/>
    <property type="match status" value="1"/>
</dbReference>
<dbReference type="InterPro" id="IPR005158">
    <property type="entry name" value="BTAD"/>
</dbReference>
<dbReference type="SMART" id="SM00028">
    <property type="entry name" value="TPR"/>
    <property type="match status" value="4"/>
</dbReference>
<evidence type="ECO:0000256" key="3">
    <source>
        <dbReference type="ARBA" id="ARBA00023125"/>
    </source>
</evidence>
<dbReference type="Pfam" id="PF03704">
    <property type="entry name" value="BTAD"/>
    <property type="match status" value="1"/>
</dbReference>
<dbReference type="Pfam" id="PF13424">
    <property type="entry name" value="TPR_12"/>
    <property type="match status" value="1"/>
</dbReference>
<evidence type="ECO:0000259" key="6">
    <source>
        <dbReference type="SMART" id="SM01043"/>
    </source>
</evidence>
<name>A0ABP6VHG2_9ACTN</name>
<feature type="domain" description="OmpR/PhoB-type" evidence="5">
    <location>
        <begin position="36"/>
        <end position="108"/>
    </location>
</feature>
<dbReference type="SUPFAM" id="SSF52540">
    <property type="entry name" value="P-loop containing nucleoside triphosphate hydrolases"/>
    <property type="match status" value="1"/>
</dbReference>
<dbReference type="InterPro" id="IPR016032">
    <property type="entry name" value="Sig_transdc_resp-reg_C-effctor"/>
</dbReference>
<dbReference type="Gene3D" id="1.10.10.10">
    <property type="entry name" value="Winged helix-like DNA-binding domain superfamily/Winged helix DNA-binding domain"/>
    <property type="match status" value="1"/>
</dbReference>
<dbReference type="InterPro" id="IPR011990">
    <property type="entry name" value="TPR-like_helical_dom_sf"/>
</dbReference>
<dbReference type="SUPFAM" id="SSF46894">
    <property type="entry name" value="C-terminal effector domain of the bipartite response regulators"/>
    <property type="match status" value="1"/>
</dbReference>
<keyword evidence="8" id="KW-1185">Reference proteome</keyword>
<dbReference type="Gene3D" id="1.25.40.10">
    <property type="entry name" value="Tetratricopeptide repeat domain"/>
    <property type="match status" value="2"/>
</dbReference>
<dbReference type="InterPro" id="IPR027417">
    <property type="entry name" value="P-loop_NTPase"/>
</dbReference>
<dbReference type="EMBL" id="BAABDQ010000002">
    <property type="protein sequence ID" value="GAA3535114.1"/>
    <property type="molecule type" value="Genomic_DNA"/>
</dbReference>
<evidence type="ECO:0000259" key="5">
    <source>
        <dbReference type="SMART" id="SM00862"/>
    </source>
</evidence>
<sequence>MDTGRYTRGIPPFPTLLSLMELRIRLLGPWEIEADGQRVRLAGRRRVAVLTRLALDAGRPVTARQLVADVWGQTSTATAAKQLHIVVSKLRDALTPEIIATVPGGYLLDLPREQVDAHSFTLLAGQARMARDPGTADGLFRQALALWRGRALAELADPWAQIESMRLEEERLAVFEDHIDLRLAAGDHHAVVTDLASHVQAHPLREGPRAQLMLALYRAARPSEALASYQEGRLVMVEELGLEPGARLSRLQRAILTRDPALELAAPAQPGAVVPAELPADTRSFTARQDEVGWLREALLRADVAVVDGPGGVGKSALAVHVAHALAGRFRDGVIYVDLNGATPGLQPLAVLDALGHLLRSLGLDGSAVPAGLEEAIARYRSLTAASNLLVILDNAVGAHQVRPLIPAGAGCRTVITSRDALTALDNARHLHLAGLGDRDAVMLLARIAGPGRVQREPEAAAKLAGLCDGFPLAIRVAGARLAARPDWRLADLADRLADATRRLDTLQYADLAVRASIAVSHRHLREEPSGHDAAHILPLLGLLDTPTHTPAATAALAHWPEARAEAALERLRHARLLESAGRGRYRFHDLIRLYAREQAAGKLPERERAAALRRGLHHYLATVSTATRRVHPQVLEPVYEAEQPGLALAGAREAGEWTEAERDNLLAVTRQAAETADPGTAIGLAAGLHMPFNFRGWVTHLADAHRTAIEVAARCGDWAGQAQEESYLGWVYRDQGRYEEAIDHLERAVVCWDKAGLPHRRIGAFNNLGIIHTMLGQLDLARANLARALDLAEELGDHYAQGAILNNRAHLLYRQGRFEEAIAQARVAVAEWSMTLYTEGSSRATLARACMHAGRRAEAADIYQVALTLLRDAGYRIGYAVTAWWSGQNLHALGRHAEARRDWRDCFTTLLETHLLTRADVAELLQQPVPDMPAPIRNML</sequence>
<protein>
    <submittedName>
        <fullName evidence="7">Transcriptional regulator AfsR</fullName>
    </submittedName>
</protein>
<dbReference type="InterPro" id="IPR019734">
    <property type="entry name" value="TPR_rpt"/>
</dbReference>
<accession>A0ABP6VHG2</accession>
<dbReference type="PANTHER" id="PTHR35807:SF1">
    <property type="entry name" value="TRANSCRIPTIONAL REGULATOR REDD"/>
    <property type="match status" value="1"/>
</dbReference>
<keyword evidence="2" id="KW-0805">Transcription regulation</keyword>
<proteinExistence type="inferred from homology"/>
<dbReference type="InterPro" id="IPR001867">
    <property type="entry name" value="OmpR/PhoB-type_DNA-bd"/>
</dbReference>
<keyword evidence="3" id="KW-0238">DNA-binding</keyword>
<dbReference type="Proteomes" id="UP001500630">
    <property type="component" value="Unassembled WGS sequence"/>
</dbReference>
<keyword evidence="4" id="KW-0804">Transcription</keyword>
<dbReference type="Gene3D" id="3.40.50.300">
    <property type="entry name" value="P-loop containing nucleotide triphosphate hydrolases"/>
    <property type="match status" value="1"/>
</dbReference>
<dbReference type="Pfam" id="PF13374">
    <property type="entry name" value="TPR_10"/>
    <property type="match status" value="1"/>
</dbReference>
<feature type="domain" description="Bacterial transcriptional activator" evidence="6">
    <location>
        <begin position="115"/>
        <end position="256"/>
    </location>
</feature>
<comment type="caution">
    <text evidence="7">The sequence shown here is derived from an EMBL/GenBank/DDBJ whole genome shotgun (WGS) entry which is preliminary data.</text>
</comment>
<evidence type="ECO:0000256" key="4">
    <source>
        <dbReference type="ARBA" id="ARBA00023163"/>
    </source>
</evidence>
<dbReference type="PRINTS" id="PR00364">
    <property type="entry name" value="DISEASERSIST"/>
</dbReference>
<dbReference type="CDD" id="cd15831">
    <property type="entry name" value="BTAD"/>
    <property type="match status" value="1"/>
</dbReference>
<reference evidence="8" key="1">
    <citation type="journal article" date="2019" name="Int. J. Syst. Evol. Microbiol.">
        <title>The Global Catalogue of Microorganisms (GCM) 10K type strain sequencing project: providing services to taxonomists for standard genome sequencing and annotation.</title>
        <authorList>
            <consortium name="The Broad Institute Genomics Platform"/>
            <consortium name="The Broad Institute Genome Sequencing Center for Infectious Disease"/>
            <person name="Wu L."/>
            <person name="Ma J."/>
        </authorList>
    </citation>
    <scope>NUCLEOTIDE SEQUENCE [LARGE SCALE GENOMIC DNA]</scope>
    <source>
        <strain evidence="8">JCM 17326</strain>
    </source>
</reference>
<dbReference type="InterPro" id="IPR051677">
    <property type="entry name" value="AfsR-DnrI-RedD_regulator"/>
</dbReference>